<evidence type="ECO:0000313" key="2">
    <source>
        <dbReference type="Proteomes" id="UP000659223"/>
    </source>
</evidence>
<organism evidence="1 2">
    <name type="scientific">Streptomyces hiroshimensis</name>
    <dbReference type="NCBI Taxonomy" id="66424"/>
    <lineage>
        <taxon>Bacteria</taxon>
        <taxon>Bacillati</taxon>
        <taxon>Actinomycetota</taxon>
        <taxon>Actinomycetes</taxon>
        <taxon>Kitasatosporales</taxon>
        <taxon>Streptomycetaceae</taxon>
        <taxon>Streptomyces</taxon>
    </lineage>
</organism>
<dbReference type="NCBIfam" id="NF033530">
    <property type="entry name" value="lasso_PqqD_Strm"/>
    <property type="match status" value="1"/>
</dbReference>
<dbReference type="InterPro" id="IPR008792">
    <property type="entry name" value="PQQD"/>
</dbReference>
<reference evidence="2" key="1">
    <citation type="journal article" date="2019" name="Int. J. Syst. Evol. Microbiol.">
        <title>The Global Catalogue of Microorganisms (GCM) 10K type strain sequencing project: providing services to taxonomists for standard genome sequencing and annotation.</title>
        <authorList>
            <consortium name="The Broad Institute Genomics Platform"/>
            <consortium name="The Broad Institute Genome Sequencing Center for Infectious Disease"/>
            <person name="Wu L."/>
            <person name="Ma J."/>
        </authorList>
    </citation>
    <scope>NUCLEOTIDE SEQUENCE [LARGE SCALE GENOMIC DNA]</scope>
    <source>
        <strain evidence="2">JCM 4586</strain>
    </source>
</reference>
<evidence type="ECO:0008006" key="3">
    <source>
        <dbReference type="Google" id="ProtNLM"/>
    </source>
</evidence>
<name>A0ABQ2ZC14_9ACTN</name>
<dbReference type="InterPro" id="IPR041881">
    <property type="entry name" value="PqqD_sf"/>
</dbReference>
<keyword evidence="2" id="KW-1185">Reference proteome</keyword>
<comment type="caution">
    <text evidence="1">The sequence shown here is derived from an EMBL/GenBank/DDBJ whole genome shotgun (WGS) entry which is preliminary data.</text>
</comment>
<gene>
    <name evidence="1" type="ORF">GCM10010324_64000</name>
</gene>
<proteinExistence type="predicted"/>
<dbReference type="RefSeq" id="WP_190025266.1">
    <property type="nucleotide sequence ID" value="NZ_BMUT01000020.1"/>
</dbReference>
<sequence length="87" mass="9303">MNLTLRRDVSATDTEDGMVLLDEQSGSYWQLNTTAALILRTLLDGTPERAAQLLTERYPALPAERAAADVATLIGSLSTARLVVTGA</sequence>
<dbReference type="Gene3D" id="1.10.10.1150">
    <property type="entry name" value="Coenzyme PQQ synthesis protein D (PqqD)"/>
    <property type="match status" value="1"/>
</dbReference>
<dbReference type="EMBL" id="BMUT01000020">
    <property type="protein sequence ID" value="GGY08370.1"/>
    <property type="molecule type" value="Genomic_DNA"/>
</dbReference>
<accession>A0ABQ2ZC14</accession>
<evidence type="ECO:0000313" key="1">
    <source>
        <dbReference type="EMBL" id="GGY08370.1"/>
    </source>
</evidence>
<protein>
    <recommendedName>
        <fullName evidence="3">Lasso peptide biosynthesis PqqD family chaperone</fullName>
    </recommendedName>
</protein>
<dbReference type="Proteomes" id="UP000659223">
    <property type="component" value="Unassembled WGS sequence"/>
</dbReference>
<dbReference type="Pfam" id="PF05402">
    <property type="entry name" value="PqqD"/>
    <property type="match status" value="1"/>
</dbReference>